<sequence>MMDDTTLQHIEGHELDRPLVDPNYEVYEDIHGFTNFKADDEYKREKLRDIFSRNGSIL</sequence>
<dbReference type="EMBL" id="CP002160">
    <property type="protein sequence ID" value="ADL53436.1"/>
    <property type="molecule type" value="Genomic_DNA"/>
</dbReference>
<reference evidence="1 2" key="1">
    <citation type="submission" date="2010-08" db="EMBL/GenBank/DDBJ databases">
        <title>Complete sequence of Clostridium cellulovorans 743B.</title>
        <authorList>
            <consortium name="US DOE Joint Genome Institute"/>
            <person name="Lucas S."/>
            <person name="Copeland A."/>
            <person name="Lapidus A."/>
            <person name="Cheng J.-F."/>
            <person name="Bruce D."/>
            <person name="Goodwin L."/>
            <person name="Pitluck S."/>
            <person name="Chertkov O."/>
            <person name="Detter J.C."/>
            <person name="Han C."/>
            <person name="Tapia R."/>
            <person name="Land M."/>
            <person name="Hauser L."/>
            <person name="Chang Y.-J."/>
            <person name="Jeffries C."/>
            <person name="Kyrpides N."/>
            <person name="Ivanova N."/>
            <person name="Mikhailova N."/>
            <person name="Hemme C.L."/>
            <person name="Woyke T."/>
        </authorList>
    </citation>
    <scope>NUCLEOTIDE SEQUENCE [LARGE SCALE GENOMIC DNA]</scope>
    <source>
        <strain evidence="2">ATCC 35296 / DSM 3052 / OCM 3 / 743B</strain>
    </source>
</reference>
<proteinExistence type="predicted"/>
<dbReference type="HOGENOM" id="CLU_2971275_0_0_9"/>
<accession>D9SXD3</accession>
<evidence type="ECO:0000313" key="1">
    <source>
        <dbReference type="EMBL" id="ADL53436.1"/>
    </source>
</evidence>
<keyword evidence="2" id="KW-1185">Reference proteome</keyword>
<evidence type="ECO:0000313" key="2">
    <source>
        <dbReference type="Proteomes" id="UP000002730"/>
    </source>
</evidence>
<gene>
    <name evidence="1" type="ordered locus">Clocel_3766</name>
</gene>
<organism evidence="1 2">
    <name type="scientific">Clostridium cellulovorans (strain ATCC 35296 / DSM 3052 / OCM 3 / 743B)</name>
    <dbReference type="NCBI Taxonomy" id="573061"/>
    <lineage>
        <taxon>Bacteria</taxon>
        <taxon>Bacillati</taxon>
        <taxon>Bacillota</taxon>
        <taxon>Clostridia</taxon>
        <taxon>Eubacteriales</taxon>
        <taxon>Clostridiaceae</taxon>
        <taxon>Clostridium</taxon>
    </lineage>
</organism>
<dbReference type="AlphaFoldDB" id="D9SXD3"/>
<name>D9SXD3_CLOC7</name>
<protein>
    <submittedName>
        <fullName evidence="1">Uncharacterized protein</fullName>
    </submittedName>
</protein>
<dbReference type="STRING" id="573061.Clocel_3766"/>
<dbReference type="Proteomes" id="UP000002730">
    <property type="component" value="Chromosome"/>
</dbReference>
<dbReference type="KEGG" id="ccb:Clocel_3766"/>